<dbReference type="Proteomes" id="UP000091820">
    <property type="component" value="Unassembled WGS sequence"/>
</dbReference>
<dbReference type="VEuPathDB" id="VectorBase:GBRI036224"/>
<accession>A0A1A9WXM8</accession>
<organism evidence="3 4">
    <name type="scientific">Glossina brevipalpis</name>
    <dbReference type="NCBI Taxonomy" id="37001"/>
    <lineage>
        <taxon>Eukaryota</taxon>
        <taxon>Metazoa</taxon>
        <taxon>Ecdysozoa</taxon>
        <taxon>Arthropoda</taxon>
        <taxon>Hexapoda</taxon>
        <taxon>Insecta</taxon>
        <taxon>Pterygota</taxon>
        <taxon>Neoptera</taxon>
        <taxon>Endopterygota</taxon>
        <taxon>Diptera</taxon>
        <taxon>Brachycera</taxon>
        <taxon>Muscomorpha</taxon>
        <taxon>Hippoboscoidea</taxon>
        <taxon>Glossinidae</taxon>
        <taxon>Glossina</taxon>
    </lineage>
</organism>
<dbReference type="AlphaFoldDB" id="A0A1A9WXM8"/>
<keyword evidence="2" id="KW-1133">Transmembrane helix</keyword>
<name>A0A1A9WXM8_9MUSC</name>
<evidence type="ECO:0000256" key="2">
    <source>
        <dbReference type="SAM" id="Phobius"/>
    </source>
</evidence>
<evidence type="ECO:0000313" key="3">
    <source>
        <dbReference type="EnsemblMetazoa" id="GBRI036224-PA"/>
    </source>
</evidence>
<reference evidence="4" key="1">
    <citation type="submission" date="2014-03" db="EMBL/GenBank/DDBJ databases">
        <authorList>
            <person name="Aksoy S."/>
            <person name="Warren W."/>
            <person name="Wilson R.K."/>
        </authorList>
    </citation>
    <scope>NUCLEOTIDE SEQUENCE [LARGE SCALE GENOMIC DNA]</scope>
    <source>
        <strain evidence="4">IAEA</strain>
    </source>
</reference>
<feature type="region of interest" description="Disordered" evidence="1">
    <location>
        <begin position="1"/>
        <end position="21"/>
    </location>
</feature>
<proteinExistence type="predicted"/>
<keyword evidence="4" id="KW-1185">Reference proteome</keyword>
<evidence type="ECO:0000256" key="1">
    <source>
        <dbReference type="SAM" id="MobiDB-lite"/>
    </source>
</evidence>
<feature type="transmembrane region" description="Helical" evidence="2">
    <location>
        <begin position="68"/>
        <end position="90"/>
    </location>
</feature>
<evidence type="ECO:0000313" key="4">
    <source>
        <dbReference type="Proteomes" id="UP000091820"/>
    </source>
</evidence>
<dbReference type="EnsemblMetazoa" id="GBRI036224-RA">
    <property type="protein sequence ID" value="GBRI036224-PA"/>
    <property type="gene ID" value="GBRI036224"/>
</dbReference>
<protein>
    <submittedName>
        <fullName evidence="3">Uncharacterized protein</fullName>
    </submittedName>
</protein>
<reference evidence="3" key="2">
    <citation type="submission" date="2020-05" db="UniProtKB">
        <authorList>
            <consortium name="EnsemblMetazoa"/>
        </authorList>
    </citation>
    <scope>IDENTIFICATION</scope>
    <source>
        <strain evidence="3">IAEA</strain>
    </source>
</reference>
<keyword evidence="2" id="KW-0472">Membrane</keyword>
<sequence>MASPFLSERRSSSTRGYHSQRLQSKAIRNDFYREKGPRIQNPIKYNYSKYITLITESLKFLKKDGFEISVLLLFAVVKFWFWTPAAGFLLRKNGDSRPPFVCYWNSADETFRQLLLSLFKLIKNVMRIVKLIK</sequence>
<keyword evidence="2" id="KW-0812">Transmembrane</keyword>